<name>A0A926S1Z2_9SPHI</name>
<proteinExistence type="predicted"/>
<dbReference type="SUPFAM" id="SSF82171">
    <property type="entry name" value="DPP6 N-terminal domain-like"/>
    <property type="match status" value="1"/>
</dbReference>
<protein>
    <submittedName>
        <fullName evidence="4">S9 family peptidase</fullName>
    </submittedName>
</protein>
<gene>
    <name evidence="4" type="ORF">IDJ76_10760</name>
</gene>
<keyword evidence="5" id="KW-1185">Reference proteome</keyword>
<dbReference type="InterPro" id="IPR001375">
    <property type="entry name" value="Peptidase_S9_cat"/>
</dbReference>
<sequence length="717" mass="80953">MLTLPRKSLWVALALTAFSAQAQKKQLTTGQMLKNEPNKIVAPIPNITGWADNTHYIKGAAGRRGGNGTAVDVLTGAETPYTPPPAKGTTVSVHDKDIYLKAVDGTETRLTKTVDLEQNPQLSPDGKMVAYTFGGNLYLIDIAAGKTSKLTTDGTDVIYNGYASWVYYEEILGRPTQYRAFWWSPDSKHLAWMHFNDTRVPMFPIYNSEGQHGFTELTRYPEAGDPNPEVKMGFYSIADNKISWADFDEKADTYLGTPFWSPDGSSLWMQWMNRDQNNLKIYTVNPTTGAKKEIYDEAQKTWLDWFDDINFLKSNPGYIVKSDKSGWMQLYWYGMDGKLKTQITKGDFTVTNLTYIDEKNKLVYFTARKENSARVDFYKIGFTGKGLTRLTTGEYNHNINLSPEGSYFTDSYSNVSTPTKLAVYDNKGKLIKEIADSKGAEYGDYELATTQLLRVKTADGFDLPMTVMLPTNFDKTKKYPVVISIYGGPNAGTVMDTWRFSGQSQWWAKEGIIQVALDHRASGHFGKAGQNYIYKDLGKWEMADYITMVKYLEANYGVDPARIMITGGSYGGYITAYALTYGADVFTHGIANFGVMDWSLYDSHYTERYMGTPKNNPEGYKNSSVLTYADKLKGTLRIVHGTMDDNVHMQNSIQLISKLQDLGKNFEFMLYPGQRHGFRDPAKAAHSTMEANKFIYKYLLNKPFPEEDFKRPAPTRP</sequence>
<dbReference type="GO" id="GO:0008239">
    <property type="term" value="F:dipeptidyl-peptidase activity"/>
    <property type="evidence" value="ECO:0007669"/>
    <property type="project" value="TreeGrafter"/>
</dbReference>
<dbReference type="GO" id="GO:0006508">
    <property type="term" value="P:proteolysis"/>
    <property type="evidence" value="ECO:0007669"/>
    <property type="project" value="InterPro"/>
</dbReference>
<dbReference type="Gene3D" id="3.40.50.1820">
    <property type="entry name" value="alpha/beta hydrolase"/>
    <property type="match status" value="1"/>
</dbReference>
<evidence type="ECO:0000259" key="2">
    <source>
        <dbReference type="Pfam" id="PF00326"/>
    </source>
</evidence>
<feature type="domain" description="Dipeptidylpeptidase IV N-terminal" evidence="3">
    <location>
        <begin position="105"/>
        <end position="419"/>
    </location>
</feature>
<dbReference type="GO" id="GO:0008236">
    <property type="term" value="F:serine-type peptidase activity"/>
    <property type="evidence" value="ECO:0007669"/>
    <property type="project" value="InterPro"/>
</dbReference>
<accession>A0A926S1Z2</accession>
<feature type="signal peptide" evidence="1">
    <location>
        <begin position="1"/>
        <end position="22"/>
    </location>
</feature>
<dbReference type="PANTHER" id="PTHR11731:SF193">
    <property type="entry name" value="DIPEPTIDYL PEPTIDASE 9"/>
    <property type="match status" value="1"/>
</dbReference>
<dbReference type="InterPro" id="IPR002469">
    <property type="entry name" value="Peptidase_S9B_N"/>
</dbReference>
<dbReference type="Pfam" id="PF00930">
    <property type="entry name" value="DPPIV_N"/>
    <property type="match status" value="1"/>
</dbReference>
<evidence type="ECO:0000256" key="1">
    <source>
        <dbReference type="SAM" id="SignalP"/>
    </source>
</evidence>
<feature type="chain" id="PRO_5038009693" evidence="1">
    <location>
        <begin position="23"/>
        <end position="717"/>
    </location>
</feature>
<comment type="caution">
    <text evidence="4">The sequence shown here is derived from an EMBL/GenBank/DDBJ whole genome shotgun (WGS) entry which is preliminary data.</text>
</comment>
<keyword evidence="1" id="KW-0732">Signal</keyword>
<evidence type="ECO:0000313" key="4">
    <source>
        <dbReference type="EMBL" id="MBD1393578.1"/>
    </source>
</evidence>
<dbReference type="PANTHER" id="PTHR11731">
    <property type="entry name" value="PROTEASE FAMILY S9B,C DIPEPTIDYL-PEPTIDASE IV-RELATED"/>
    <property type="match status" value="1"/>
</dbReference>
<feature type="domain" description="Peptidase S9 prolyl oligopeptidase catalytic" evidence="2">
    <location>
        <begin position="498"/>
        <end position="699"/>
    </location>
</feature>
<dbReference type="InterPro" id="IPR029058">
    <property type="entry name" value="AB_hydrolase_fold"/>
</dbReference>
<dbReference type="InterPro" id="IPR050278">
    <property type="entry name" value="Serine_Prot_S9B/DPPIV"/>
</dbReference>
<dbReference type="Gene3D" id="2.140.10.30">
    <property type="entry name" value="Dipeptidylpeptidase IV, N-terminal domain"/>
    <property type="match status" value="1"/>
</dbReference>
<dbReference type="AlphaFoldDB" id="A0A926S1Z2"/>
<dbReference type="Pfam" id="PF00326">
    <property type="entry name" value="Peptidase_S9"/>
    <property type="match status" value="1"/>
</dbReference>
<dbReference type="Proteomes" id="UP000619078">
    <property type="component" value="Unassembled WGS sequence"/>
</dbReference>
<evidence type="ECO:0000313" key="5">
    <source>
        <dbReference type="Proteomes" id="UP000619078"/>
    </source>
</evidence>
<evidence type="ECO:0000259" key="3">
    <source>
        <dbReference type="Pfam" id="PF00930"/>
    </source>
</evidence>
<dbReference type="SUPFAM" id="SSF53474">
    <property type="entry name" value="alpha/beta-Hydrolases"/>
    <property type="match status" value="1"/>
</dbReference>
<reference evidence="4" key="1">
    <citation type="submission" date="2020-09" db="EMBL/GenBank/DDBJ databases">
        <title>Novel species of Mucilaginibacter isolated from a glacier on the Tibetan Plateau.</title>
        <authorList>
            <person name="Liu Q."/>
            <person name="Xin Y.-H."/>
        </authorList>
    </citation>
    <scope>NUCLEOTIDE SEQUENCE</scope>
    <source>
        <strain evidence="4">ZB1P21</strain>
    </source>
</reference>
<organism evidence="4 5">
    <name type="scientific">Mucilaginibacter glaciei</name>
    <dbReference type="NCBI Taxonomy" id="2772109"/>
    <lineage>
        <taxon>Bacteria</taxon>
        <taxon>Pseudomonadati</taxon>
        <taxon>Bacteroidota</taxon>
        <taxon>Sphingobacteriia</taxon>
        <taxon>Sphingobacteriales</taxon>
        <taxon>Sphingobacteriaceae</taxon>
        <taxon>Mucilaginibacter</taxon>
    </lineage>
</organism>
<dbReference type="EMBL" id="JACWMX010000004">
    <property type="protein sequence ID" value="MBD1393578.1"/>
    <property type="molecule type" value="Genomic_DNA"/>
</dbReference>